<keyword evidence="14" id="KW-0449">Lipoprotein</keyword>
<evidence type="ECO:0000313" key="18">
    <source>
        <dbReference type="EMBL" id="MBU3077155.1"/>
    </source>
</evidence>
<sequence>MVKSNSPAQRMVALLTASSLSLAGCASLPSSGPTAKQVVRETQPDINAMGMRIFDVDAGTVAGLEARPVEDPNTPLTPLAALARAGRVDVIGPGDTLQVSIFEVGASLFAPGAGLQISESAMDTAAARRGAVSGMAVDEEGTISVPYVGRLVVAGKTPNEAAAMIEAGLKGKSQSPQVVVSLAQSRASTVLVSGQARNPGRYQLSGARETLLDIVADAGGTTGATAGGGDNPEDILVRFTRGTTTVHALLSDIRSHSVDDLVLLPRDRIELIRQERSYTVFGAAGRLDQRPFGAPSVSLAEAIARAGGPADNLADPTAVFLFRYAPGQDPKSNPIPTIYRLNLMKPSSYFLAQRFAMRDKDVIYVANASANSAAKLVQIINLLFSPVTAAAVTVATVNRK</sequence>
<dbReference type="Proteomes" id="UP000776276">
    <property type="component" value="Unassembled WGS sequence"/>
</dbReference>
<feature type="signal peptide" evidence="15">
    <location>
        <begin position="1"/>
        <end position="23"/>
    </location>
</feature>
<feature type="domain" description="Polysaccharide export protein N-terminal" evidence="16">
    <location>
        <begin position="90"/>
        <end position="182"/>
    </location>
</feature>
<evidence type="ECO:0000256" key="10">
    <source>
        <dbReference type="ARBA" id="ARBA00023114"/>
    </source>
</evidence>
<organism evidence="18 19">
    <name type="scientific">Sphingomonas quercus</name>
    <dbReference type="NCBI Taxonomy" id="2842451"/>
    <lineage>
        <taxon>Bacteria</taxon>
        <taxon>Pseudomonadati</taxon>
        <taxon>Pseudomonadota</taxon>
        <taxon>Alphaproteobacteria</taxon>
        <taxon>Sphingomonadales</taxon>
        <taxon>Sphingomonadaceae</taxon>
        <taxon>Sphingomonas</taxon>
    </lineage>
</organism>
<dbReference type="PANTHER" id="PTHR33619">
    <property type="entry name" value="POLYSACCHARIDE EXPORT PROTEIN GFCE-RELATED"/>
    <property type="match status" value="1"/>
</dbReference>
<evidence type="ECO:0000256" key="7">
    <source>
        <dbReference type="ARBA" id="ARBA00022729"/>
    </source>
</evidence>
<evidence type="ECO:0000256" key="15">
    <source>
        <dbReference type="SAM" id="SignalP"/>
    </source>
</evidence>
<name>A0ABS6BIZ2_9SPHN</name>
<keyword evidence="11" id="KW-0472">Membrane</keyword>
<dbReference type="RefSeq" id="WP_216320874.1">
    <property type="nucleotide sequence ID" value="NZ_JAHKRT010000002.1"/>
</dbReference>
<evidence type="ECO:0000256" key="11">
    <source>
        <dbReference type="ARBA" id="ARBA00023136"/>
    </source>
</evidence>
<keyword evidence="7 15" id="KW-0732">Signal</keyword>
<feature type="chain" id="PRO_5046702179" evidence="15">
    <location>
        <begin position="24"/>
        <end position="400"/>
    </location>
</feature>
<gene>
    <name evidence="18" type="ORF">KOF26_04680</name>
</gene>
<dbReference type="PROSITE" id="PS51257">
    <property type="entry name" value="PROKAR_LIPOPROTEIN"/>
    <property type="match status" value="1"/>
</dbReference>
<evidence type="ECO:0000256" key="6">
    <source>
        <dbReference type="ARBA" id="ARBA00022692"/>
    </source>
</evidence>
<keyword evidence="19" id="KW-1185">Reference proteome</keyword>
<evidence type="ECO:0000256" key="4">
    <source>
        <dbReference type="ARBA" id="ARBA00022452"/>
    </source>
</evidence>
<keyword evidence="6" id="KW-0812">Transmembrane</keyword>
<reference evidence="18 19" key="1">
    <citation type="submission" date="2021-06" db="EMBL/GenBank/DDBJ databases">
        <title>Sphingomonas sp. XMGL2, whole genome shotgun sequencing project.</title>
        <authorList>
            <person name="Zhao G."/>
            <person name="Shen L."/>
        </authorList>
    </citation>
    <scope>NUCLEOTIDE SEQUENCE [LARGE SCALE GENOMIC DNA]</scope>
    <source>
        <strain evidence="18 19">XMGL2</strain>
    </source>
</reference>
<keyword evidence="3" id="KW-0813">Transport</keyword>
<keyword evidence="13" id="KW-0998">Cell outer membrane</keyword>
<evidence type="ECO:0000256" key="14">
    <source>
        <dbReference type="ARBA" id="ARBA00023288"/>
    </source>
</evidence>
<keyword evidence="12" id="KW-0564">Palmitate</keyword>
<dbReference type="InterPro" id="IPR054765">
    <property type="entry name" value="SLBB_dom"/>
</dbReference>
<dbReference type="EMBL" id="JAHKRT010000002">
    <property type="protein sequence ID" value="MBU3077155.1"/>
    <property type="molecule type" value="Genomic_DNA"/>
</dbReference>
<proteinExistence type="inferred from homology"/>
<evidence type="ECO:0000256" key="8">
    <source>
        <dbReference type="ARBA" id="ARBA00023047"/>
    </source>
</evidence>
<dbReference type="PANTHER" id="PTHR33619:SF3">
    <property type="entry name" value="POLYSACCHARIDE EXPORT PROTEIN GFCE-RELATED"/>
    <property type="match status" value="1"/>
</dbReference>
<evidence type="ECO:0000313" key="19">
    <source>
        <dbReference type="Proteomes" id="UP000776276"/>
    </source>
</evidence>
<protein>
    <submittedName>
        <fullName evidence="18">Polysaccharide export protein</fullName>
    </submittedName>
</protein>
<comment type="caution">
    <text evidence="18">The sequence shown here is derived from an EMBL/GenBank/DDBJ whole genome shotgun (WGS) entry which is preliminary data.</text>
</comment>
<evidence type="ECO:0000259" key="16">
    <source>
        <dbReference type="Pfam" id="PF02563"/>
    </source>
</evidence>
<evidence type="ECO:0000256" key="1">
    <source>
        <dbReference type="ARBA" id="ARBA00004571"/>
    </source>
</evidence>
<dbReference type="InterPro" id="IPR003715">
    <property type="entry name" value="Poly_export_N"/>
</dbReference>
<comment type="subcellular location">
    <subcellularLocation>
        <location evidence="1">Cell outer membrane</location>
        <topology evidence="1">Multi-pass membrane protein</topology>
    </subcellularLocation>
</comment>
<keyword evidence="9" id="KW-0406">Ion transport</keyword>
<evidence type="ECO:0000256" key="9">
    <source>
        <dbReference type="ARBA" id="ARBA00023065"/>
    </source>
</evidence>
<comment type="similarity">
    <text evidence="2">Belongs to the BexD/CtrA/VexA family.</text>
</comment>
<keyword evidence="4" id="KW-1134">Transmembrane beta strand</keyword>
<keyword evidence="10" id="KW-0626">Porin</keyword>
<evidence type="ECO:0000256" key="13">
    <source>
        <dbReference type="ARBA" id="ARBA00023237"/>
    </source>
</evidence>
<keyword evidence="5" id="KW-0762">Sugar transport</keyword>
<dbReference type="Pfam" id="PF02563">
    <property type="entry name" value="Poly_export"/>
    <property type="match status" value="1"/>
</dbReference>
<evidence type="ECO:0000256" key="2">
    <source>
        <dbReference type="ARBA" id="ARBA00009450"/>
    </source>
</evidence>
<evidence type="ECO:0000256" key="5">
    <source>
        <dbReference type="ARBA" id="ARBA00022597"/>
    </source>
</evidence>
<dbReference type="InterPro" id="IPR049712">
    <property type="entry name" value="Poly_export"/>
</dbReference>
<feature type="domain" description="SLBB" evidence="17">
    <location>
        <begin position="289"/>
        <end position="365"/>
    </location>
</feature>
<accession>A0ABS6BIZ2</accession>
<evidence type="ECO:0000256" key="3">
    <source>
        <dbReference type="ARBA" id="ARBA00022448"/>
    </source>
</evidence>
<keyword evidence="8" id="KW-0625">Polysaccharide transport</keyword>
<evidence type="ECO:0000256" key="12">
    <source>
        <dbReference type="ARBA" id="ARBA00023139"/>
    </source>
</evidence>
<dbReference type="Pfam" id="PF22461">
    <property type="entry name" value="SLBB_2"/>
    <property type="match status" value="1"/>
</dbReference>
<evidence type="ECO:0000259" key="17">
    <source>
        <dbReference type="Pfam" id="PF22461"/>
    </source>
</evidence>